<dbReference type="InterPro" id="IPR017853">
    <property type="entry name" value="GH"/>
</dbReference>
<proteinExistence type="predicted"/>
<protein>
    <submittedName>
        <fullName evidence="3">CAZy families GH13 protein</fullName>
    </submittedName>
</protein>
<accession>A0A060C547</accession>
<feature type="compositionally biased region" description="Polar residues" evidence="1">
    <location>
        <begin position="12"/>
        <end position="26"/>
    </location>
</feature>
<feature type="domain" description="Glycosyl hydrolase family 13 catalytic" evidence="2">
    <location>
        <begin position="25"/>
        <end position="59"/>
    </location>
</feature>
<dbReference type="AlphaFoldDB" id="A0A060C547"/>
<feature type="region of interest" description="Disordered" evidence="1">
    <location>
        <begin position="12"/>
        <end position="39"/>
    </location>
</feature>
<sequence length="68" mass="7294">MSSTLLCLTVLTNGNPNNDSSPNLTEKANRSLPGGRHGGDIQGMIDHLDYLKELGVTAIVANTCNRRQ</sequence>
<evidence type="ECO:0000259" key="2">
    <source>
        <dbReference type="Pfam" id="PF00128"/>
    </source>
</evidence>
<evidence type="ECO:0000313" key="3">
    <source>
        <dbReference type="EMBL" id="AIA88160.1"/>
    </source>
</evidence>
<dbReference type="Gene3D" id="3.20.20.80">
    <property type="entry name" value="Glycosidases"/>
    <property type="match status" value="1"/>
</dbReference>
<dbReference type="GO" id="GO:0005975">
    <property type="term" value="P:carbohydrate metabolic process"/>
    <property type="evidence" value="ECO:0007669"/>
    <property type="project" value="InterPro"/>
</dbReference>
<dbReference type="Pfam" id="PF00128">
    <property type="entry name" value="Alpha-amylase"/>
    <property type="match status" value="1"/>
</dbReference>
<reference evidence="3" key="1">
    <citation type="journal article" date="2013" name="Environ. Microbiol.">
        <title>Seasonally variable intestinal metagenomes of the red palm weevil (Rhynchophorus ferrugineus).</title>
        <authorList>
            <person name="Jia S."/>
            <person name="Zhang X."/>
            <person name="Zhang G."/>
            <person name="Yin A."/>
            <person name="Zhang S."/>
            <person name="Li F."/>
            <person name="Wang L."/>
            <person name="Zhao D."/>
            <person name="Yun Q."/>
            <person name="Tala"/>
            <person name="Wang J."/>
            <person name="Sun G."/>
            <person name="Baabdullah M."/>
            <person name="Yu X."/>
            <person name="Hu S."/>
            <person name="Al-Mssallem I.S."/>
            <person name="Yu J."/>
        </authorList>
    </citation>
    <scope>NUCLEOTIDE SEQUENCE</scope>
</reference>
<organism evidence="3">
    <name type="scientific">uncultured Zunongwangia sp</name>
    <dbReference type="NCBI Taxonomy" id="941974"/>
    <lineage>
        <taxon>Bacteria</taxon>
        <taxon>Pseudomonadati</taxon>
        <taxon>Bacteroidota</taxon>
        <taxon>Flavobacteriia</taxon>
        <taxon>Flavobacteriales</taxon>
        <taxon>Flavobacteriaceae</taxon>
        <taxon>Zunongwangia</taxon>
        <taxon>environmental samples</taxon>
    </lineage>
</organism>
<dbReference type="InterPro" id="IPR006047">
    <property type="entry name" value="GH13_cat_dom"/>
</dbReference>
<dbReference type="SUPFAM" id="SSF51445">
    <property type="entry name" value="(Trans)glycosidases"/>
    <property type="match status" value="1"/>
</dbReference>
<name>A0A060C547_9FLAO</name>
<dbReference type="EMBL" id="KF120880">
    <property type="protein sequence ID" value="AIA88160.1"/>
    <property type="molecule type" value="Genomic_DNA"/>
</dbReference>
<evidence type="ECO:0000256" key="1">
    <source>
        <dbReference type="SAM" id="MobiDB-lite"/>
    </source>
</evidence>